<dbReference type="Gene3D" id="1.20.1280.50">
    <property type="match status" value="1"/>
</dbReference>
<dbReference type="EMBL" id="LRBV02000007">
    <property type="status" value="NOT_ANNOTATED_CDS"/>
    <property type="molecule type" value="Genomic_DNA"/>
</dbReference>
<dbReference type="Pfam" id="PF00646">
    <property type="entry name" value="F-box"/>
    <property type="match status" value="1"/>
</dbReference>
<dbReference type="InterPro" id="IPR001810">
    <property type="entry name" value="F-box_dom"/>
</dbReference>
<reference evidence="2 3" key="1">
    <citation type="journal article" date="2016" name="G3 (Bethesda)">
        <title>First Draft Assembly and Annotation of the Genome of a California Endemic Oak Quercus lobata Nee (Fagaceae).</title>
        <authorList>
            <person name="Sork V.L."/>
            <person name="Fitz-Gibbon S.T."/>
            <person name="Puiu D."/>
            <person name="Crepeau M."/>
            <person name="Gugger P.F."/>
            <person name="Sherman R."/>
            <person name="Stevens K."/>
            <person name="Langley C.H."/>
            <person name="Pellegrini M."/>
            <person name="Salzberg S.L."/>
        </authorList>
    </citation>
    <scope>NUCLEOTIDE SEQUENCE [LARGE SCALE GENOMIC DNA]</scope>
    <source>
        <strain evidence="2 3">cv. SW786</strain>
    </source>
</reference>
<dbReference type="FunCoup" id="A0A7N2R803">
    <property type="interactions" value="1643"/>
</dbReference>
<dbReference type="Proteomes" id="UP000594261">
    <property type="component" value="Chromosome 7"/>
</dbReference>
<dbReference type="EnsemblPlants" id="QL07p033356:mrna">
    <property type="protein sequence ID" value="QL07p033356:mrna:CDS:1"/>
    <property type="gene ID" value="QL07p033356"/>
</dbReference>
<dbReference type="InterPro" id="IPR055411">
    <property type="entry name" value="LRR_FXL15/At3g58940/PEG3-like"/>
</dbReference>
<dbReference type="InterPro" id="IPR053781">
    <property type="entry name" value="F-box_AtFBL13-like"/>
</dbReference>
<evidence type="ECO:0000313" key="2">
    <source>
        <dbReference type="EnsemblPlants" id="QL07p033356:mrna:CDS:1"/>
    </source>
</evidence>
<dbReference type="SMART" id="SM00579">
    <property type="entry name" value="FBD"/>
    <property type="match status" value="1"/>
</dbReference>
<dbReference type="Pfam" id="PF08387">
    <property type="entry name" value="FBD"/>
    <property type="match status" value="1"/>
</dbReference>
<dbReference type="Gramene" id="QL07p033356:mrna">
    <property type="protein sequence ID" value="QL07p033356:mrna:CDS:1"/>
    <property type="gene ID" value="QL07p033356"/>
</dbReference>
<reference evidence="2" key="2">
    <citation type="submission" date="2021-01" db="UniProtKB">
        <authorList>
            <consortium name="EnsemblPlants"/>
        </authorList>
    </citation>
    <scope>IDENTIFICATION</scope>
</reference>
<organism evidence="2 3">
    <name type="scientific">Quercus lobata</name>
    <name type="common">Valley oak</name>
    <dbReference type="NCBI Taxonomy" id="97700"/>
    <lineage>
        <taxon>Eukaryota</taxon>
        <taxon>Viridiplantae</taxon>
        <taxon>Streptophyta</taxon>
        <taxon>Embryophyta</taxon>
        <taxon>Tracheophyta</taxon>
        <taxon>Spermatophyta</taxon>
        <taxon>Magnoliopsida</taxon>
        <taxon>eudicotyledons</taxon>
        <taxon>Gunneridae</taxon>
        <taxon>Pentapetalae</taxon>
        <taxon>rosids</taxon>
        <taxon>fabids</taxon>
        <taxon>Fagales</taxon>
        <taxon>Fagaceae</taxon>
        <taxon>Quercus</taxon>
    </lineage>
</organism>
<accession>A0A7N2R803</accession>
<dbReference type="CDD" id="cd22160">
    <property type="entry name" value="F-box_AtFBL13-like"/>
    <property type="match status" value="1"/>
</dbReference>
<dbReference type="AlphaFoldDB" id="A0A7N2R803"/>
<evidence type="ECO:0000313" key="3">
    <source>
        <dbReference type="Proteomes" id="UP000594261"/>
    </source>
</evidence>
<dbReference type="SUPFAM" id="SSF52047">
    <property type="entry name" value="RNI-like"/>
    <property type="match status" value="1"/>
</dbReference>
<feature type="domain" description="F-box" evidence="1">
    <location>
        <begin position="59"/>
        <end position="95"/>
    </location>
</feature>
<proteinExistence type="predicted"/>
<dbReference type="PANTHER" id="PTHR31900">
    <property type="entry name" value="F-BOX/RNI SUPERFAMILY PROTEIN-RELATED"/>
    <property type="match status" value="1"/>
</dbReference>
<dbReference type="SUPFAM" id="SSF81383">
    <property type="entry name" value="F-box domain"/>
    <property type="match status" value="1"/>
</dbReference>
<dbReference type="InterPro" id="IPR036047">
    <property type="entry name" value="F-box-like_dom_sf"/>
</dbReference>
<dbReference type="OMA" id="ETINMWI"/>
<dbReference type="InParanoid" id="A0A7N2R803"/>
<dbReference type="PROSITE" id="PS50181">
    <property type="entry name" value="FBOX"/>
    <property type="match status" value="1"/>
</dbReference>
<name>A0A7N2R803_QUELO</name>
<dbReference type="InterPro" id="IPR050232">
    <property type="entry name" value="FBL13/AtMIF1-like"/>
</dbReference>
<sequence length="514" mass="60073">MKRQMIETEERERRERQRIERAERAKMRDQAWLIDVTSTSRRRLSSVRQNAHTNTGDGEDIISSLPDSLLCHILSFLPIRDSVATSILSSRWRPLWTLVPILHLDQKQLIEPYPDERNKKFKFVDIVLRIWTLRNAISNPTPPLHKLFIHWYHYCLPFYVDTLVRAANLRDLQELDLHLCNYHPHQPLELPRSLYFSTTLVVLKLGADIRLNPPSACVFPCLRILLLKCVTFANRDSLSTILNACPVLLDLSLHVVDKYLNNLDEFNVIVLVATLKRLHLHWNVHPSSKYIFQINTPALEYIHFRGYLNRDDVLEKLPDVVECVIQIEDCEKSDDYAKRVWDFMGKLYNVISMELSIITALILFQGSNHEDIPTFHNLSCLKFCGDIWFDWNAWHVVHLLLCQAPKLQTLNFEHSILLGLNFYKPNPCLEEPLNIPECMSSHLTTCHYKGLRGTTKDMELIRKILEAARVLKTMKITLLSYLGSRRKLCIRNELRKFQRSSQNCQIAFDDGHFT</sequence>
<dbReference type="Pfam" id="PF24758">
    <property type="entry name" value="LRR_At5g56370"/>
    <property type="match status" value="1"/>
</dbReference>
<protein>
    <recommendedName>
        <fullName evidence="1">F-box domain-containing protein</fullName>
    </recommendedName>
</protein>
<evidence type="ECO:0000259" key="1">
    <source>
        <dbReference type="PROSITE" id="PS50181"/>
    </source>
</evidence>
<dbReference type="InterPro" id="IPR006566">
    <property type="entry name" value="FBD"/>
</dbReference>
<keyword evidence="3" id="KW-1185">Reference proteome</keyword>
<dbReference type="PANTHER" id="PTHR31900:SF34">
    <property type="entry name" value="EMB|CAB62440.1-RELATED"/>
    <property type="match status" value="1"/>
</dbReference>